<evidence type="ECO:0000259" key="13">
    <source>
        <dbReference type="PROSITE" id="PS50259"/>
    </source>
</evidence>
<evidence type="ECO:0000256" key="3">
    <source>
        <dbReference type="ARBA" id="ARBA00022692"/>
    </source>
</evidence>
<dbReference type="InterPro" id="IPR000068">
    <property type="entry name" value="GPCR_3_Ca_sens_rcpt-rel"/>
</dbReference>
<dbReference type="InterPro" id="IPR038550">
    <property type="entry name" value="GPCR_3_9-Cys_sf"/>
</dbReference>
<evidence type="ECO:0000313" key="15">
    <source>
        <dbReference type="Proteomes" id="UP000694620"/>
    </source>
</evidence>
<protein>
    <recommendedName>
        <fullName evidence="13">G-protein coupled receptors family 3 profile domain-containing protein</fullName>
    </recommendedName>
</protein>
<dbReference type="InterPro" id="IPR000337">
    <property type="entry name" value="GPCR_3"/>
</dbReference>
<dbReference type="CDD" id="cd15283">
    <property type="entry name" value="7tmC_V2R_pheromone"/>
    <property type="match status" value="1"/>
</dbReference>
<dbReference type="Proteomes" id="UP000694620">
    <property type="component" value="Unassembled WGS sequence"/>
</dbReference>
<dbReference type="PROSITE" id="PS50259">
    <property type="entry name" value="G_PROTEIN_RECEP_F3_4"/>
    <property type="match status" value="1"/>
</dbReference>
<dbReference type="InterPro" id="IPR017978">
    <property type="entry name" value="GPCR_3_C"/>
</dbReference>
<feature type="chain" id="PRO_5033981790" description="G-protein coupled receptors family 3 profile domain-containing protein" evidence="12">
    <location>
        <begin position="16"/>
        <end position="837"/>
    </location>
</feature>
<evidence type="ECO:0000256" key="11">
    <source>
        <dbReference type="SAM" id="Phobius"/>
    </source>
</evidence>
<evidence type="ECO:0000256" key="8">
    <source>
        <dbReference type="ARBA" id="ARBA00023170"/>
    </source>
</evidence>
<keyword evidence="4 12" id="KW-0732">Signal</keyword>
<keyword evidence="5 11" id="KW-1133">Transmembrane helix</keyword>
<feature type="signal peptide" evidence="12">
    <location>
        <begin position="1"/>
        <end position="15"/>
    </location>
</feature>
<dbReference type="InterPro" id="IPR017979">
    <property type="entry name" value="GPCR_3_CS"/>
</dbReference>
<dbReference type="PANTHER" id="PTHR24061:SF528">
    <property type="entry name" value="C-FAMILY ODORANT RECEPTOR OLFCD2-RELATED"/>
    <property type="match status" value="1"/>
</dbReference>
<dbReference type="PRINTS" id="PR01535">
    <property type="entry name" value="VOMERONASL2R"/>
</dbReference>
<dbReference type="Pfam" id="PF07562">
    <property type="entry name" value="NCD3G"/>
    <property type="match status" value="1"/>
</dbReference>
<dbReference type="Pfam" id="PF00003">
    <property type="entry name" value="7tm_3"/>
    <property type="match status" value="1"/>
</dbReference>
<evidence type="ECO:0000256" key="12">
    <source>
        <dbReference type="SAM" id="SignalP"/>
    </source>
</evidence>
<dbReference type="PRINTS" id="PR00248">
    <property type="entry name" value="GPCRMGR"/>
</dbReference>
<dbReference type="InterPro" id="IPR004073">
    <property type="entry name" value="GPCR_3_vmron_rcpt_2"/>
</dbReference>
<keyword evidence="15" id="KW-1185">Reference proteome</keyword>
<dbReference type="FunFam" id="3.40.50.2300:FF:000016">
    <property type="entry name" value="Taste 1 receptor member 2"/>
    <property type="match status" value="1"/>
</dbReference>
<feature type="transmembrane region" description="Helical" evidence="11">
    <location>
        <begin position="630"/>
        <end position="654"/>
    </location>
</feature>
<dbReference type="Ensembl" id="ENSECRT00000033344.1">
    <property type="protein sequence ID" value="ENSECRP00000032621.1"/>
    <property type="gene ID" value="ENSECRG00000022097.1"/>
</dbReference>
<feature type="transmembrane region" description="Helical" evidence="11">
    <location>
        <begin position="786"/>
        <end position="809"/>
    </location>
</feature>
<keyword evidence="3 11" id="KW-0812">Transmembrane</keyword>
<keyword evidence="6" id="KW-0297">G-protein coupled receptor</keyword>
<reference evidence="14" key="2">
    <citation type="submission" date="2025-09" db="UniProtKB">
        <authorList>
            <consortium name="Ensembl"/>
        </authorList>
    </citation>
    <scope>IDENTIFICATION</scope>
</reference>
<dbReference type="AlphaFoldDB" id="A0A8C4XHL0"/>
<dbReference type="GO" id="GO:0004930">
    <property type="term" value="F:G protein-coupled receptor activity"/>
    <property type="evidence" value="ECO:0007669"/>
    <property type="project" value="UniProtKB-KW"/>
</dbReference>
<dbReference type="PROSITE" id="PS00981">
    <property type="entry name" value="G_PROTEIN_RECEP_F3_3"/>
    <property type="match status" value="1"/>
</dbReference>
<feature type="transmembrane region" description="Helical" evidence="11">
    <location>
        <begin position="674"/>
        <end position="693"/>
    </location>
</feature>
<sequence>MIAVTLVLLAVFVKAEDTICKMLQTQPDEPLFAKDGDIIIGGIFSFHNSIADEKPMFKEMPGFNIKEFLFAKTMAFAAEEINNNSNILPGISMGYKIYDDCSSVPLAMKAALALVNGLEKSVTNFSCTKPSNIYAIIGMSDSTPTIAVTTSIRSYHIPVISYYSTCACLSKKLDFPTFFRTIPSDYHQSKALAQLVKHFGWTWLGALSSDNDYGNAGIAAFIEAVQKEGLCVEYAHSIYRNSPREKVLTLVDIMKRASSKVIVVFATFSDLEDLIKELFLQNVTSLQWIGSEGWISSEYLATKENYSVLKGALGLAISNVIIPSLPDYLNDIRPSEIPKSIDLNMSWVSAFNCSLETEVLRNISCIEAPRQISNQYTDVPEVRIANNVYKAVYAIAHSLHSLFECQCNLTNDTCSDKIHFFILCKVLEKLKKVNYTTSYGENVYFDENGDPVAKYDLINWQMSEKGTIKFVNVGLYDSSLLAGKQFSMNNVSIMWRDGYNKVPKSVCSESCQPGTRKAVRKGKPICCFDCLICGEGEISNTTGTDYCDFDIEFLTFGEIMGILLVILSILGTMVTLTVATVFFKYRQTPVVKANNSELSFLLLFSLTFCFLCSLTFIGEPSDWSCMLRHTAFGITFVLCISCILGKTLVVLMAFRATLPGNNIMKLFGPRQQRFSVFSLTAIQILICALWLMLSPPFPIKNMQHYNDKIILECDLGSAVTFYSVLGYIGLLSIMCFILAFLARKLPDNFNEAKFITFSMLIFCSVWLAFIPAYISSPGKYTVAVEIFAILASSFGLLFCIFAPKCYIILLKPEKNTKKVLLGKNQPKALTEVFKIMN</sequence>
<evidence type="ECO:0000256" key="4">
    <source>
        <dbReference type="ARBA" id="ARBA00022729"/>
    </source>
</evidence>
<evidence type="ECO:0000256" key="7">
    <source>
        <dbReference type="ARBA" id="ARBA00023136"/>
    </source>
</evidence>
<dbReference type="Pfam" id="PF01094">
    <property type="entry name" value="ANF_receptor"/>
    <property type="match status" value="1"/>
</dbReference>
<evidence type="ECO:0000256" key="9">
    <source>
        <dbReference type="ARBA" id="ARBA00023180"/>
    </source>
</evidence>
<dbReference type="SUPFAM" id="SSF53822">
    <property type="entry name" value="Periplasmic binding protein-like I"/>
    <property type="match status" value="1"/>
</dbReference>
<dbReference type="Gene3D" id="3.40.50.2300">
    <property type="match status" value="2"/>
</dbReference>
<dbReference type="PANTHER" id="PTHR24061">
    <property type="entry name" value="CALCIUM-SENSING RECEPTOR-RELATED"/>
    <property type="match status" value="1"/>
</dbReference>
<proteinExistence type="predicted"/>
<feature type="transmembrane region" description="Helical" evidence="11">
    <location>
        <begin position="559"/>
        <end position="585"/>
    </location>
</feature>
<name>A0A8C4XHL0_ERPCA</name>
<keyword evidence="7 11" id="KW-0472">Membrane</keyword>
<dbReference type="InterPro" id="IPR028082">
    <property type="entry name" value="Peripla_BP_I"/>
</dbReference>
<dbReference type="GeneTree" id="ENSGT01050000244874"/>
<evidence type="ECO:0000256" key="2">
    <source>
        <dbReference type="ARBA" id="ARBA00022475"/>
    </source>
</evidence>
<evidence type="ECO:0000256" key="5">
    <source>
        <dbReference type="ARBA" id="ARBA00022989"/>
    </source>
</evidence>
<evidence type="ECO:0000313" key="14">
    <source>
        <dbReference type="Ensembl" id="ENSECRP00000032621.1"/>
    </source>
</evidence>
<comment type="subcellular location">
    <subcellularLocation>
        <location evidence="1">Cell membrane</location>
        <topology evidence="1">Multi-pass membrane protein</topology>
    </subcellularLocation>
</comment>
<evidence type="ECO:0000256" key="10">
    <source>
        <dbReference type="ARBA" id="ARBA00023224"/>
    </source>
</evidence>
<keyword evidence="10" id="KW-0807">Transducer</keyword>
<evidence type="ECO:0000256" key="1">
    <source>
        <dbReference type="ARBA" id="ARBA00004651"/>
    </source>
</evidence>
<dbReference type="GO" id="GO:0005886">
    <property type="term" value="C:plasma membrane"/>
    <property type="evidence" value="ECO:0007669"/>
    <property type="project" value="UniProtKB-SubCell"/>
</dbReference>
<dbReference type="InterPro" id="IPR001828">
    <property type="entry name" value="ANF_lig-bd_rcpt"/>
</dbReference>
<dbReference type="InterPro" id="IPR011500">
    <property type="entry name" value="GPCR_3_9-Cys_dom"/>
</dbReference>
<keyword evidence="9" id="KW-0325">Glycoprotein</keyword>
<accession>A0A8C4XHL0</accession>
<feature type="transmembrane region" description="Helical" evidence="11">
    <location>
        <begin position="597"/>
        <end position="618"/>
    </location>
</feature>
<reference evidence="14" key="1">
    <citation type="submission" date="2025-08" db="UniProtKB">
        <authorList>
            <consortium name="Ensembl"/>
        </authorList>
    </citation>
    <scope>IDENTIFICATION</scope>
</reference>
<evidence type="ECO:0000256" key="6">
    <source>
        <dbReference type="ARBA" id="ARBA00023040"/>
    </source>
</evidence>
<feature type="domain" description="G-protein coupled receptors family 3 profile" evidence="13">
    <location>
        <begin position="560"/>
        <end position="824"/>
    </location>
</feature>
<feature type="transmembrane region" description="Helical" evidence="11">
    <location>
        <begin position="754"/>
        <end position="774"/>
    </location>
</feature>
<keyword evidence="8" id="KW-0675">Receptor</keyword>
<feature type="transmembrane region" description="Helical" evidence="11">
    <location>
        <begin position="721"/>
        <end position="742"/>
    </location>
</feature>
<keyword evidence="2" id="KW-1003">Cell membrane</keyword>
<dbReference type="Gene3D" id="2.10.50.30">
    <property type="entry name" value="GPCR, family 3, nine cysteines domain"/>
    <property type="match status" value="1"/>
</dbReference>
<organism evidence="14 15">
    <name type="scientific">Erpetoichthys calabaricus</name>
    <name type="common">Rope fish</name>
    <name type="synonym">Calamoichthys calabaricus</name>
    <dbReference type="NCBI Taxonomy" id="27687"/>
    <lineage>
        <taxon>Eukaryota</taxon>
        <taxon>Metazoa</taxon>
        <taxon>Chordata</taxon>
        <taxon>Craniata</taxon>
        <taxon>Vertebrata</taxon>
        <taxon>Euteleostomi</taxon>
        <taxon>Actinopterygii</taxon>
        <taxon>Polypteriformes</taxon>
        <taxon>Polypteridae</taxon>
        <taxon>Erpetoichthys</taxon>
    </lineage>
</organism>